<proteinExistence type="predicted"/>
<evidence type="ECO:0000256" key="3">
    <source>
        <dbReference type="ARBA" id="ARBA00022840"/>
    </source>
</evidence>
<dbReference type="RefSeq" id="WP_343827231.1">
    <property type="nucleotide sequence ID" value="NZ_BAAACI010000007.1"/>
</dbReference>
<dbReference type="InterPro" id="IPR009194">
    <property type="entry name" value="AdoTrfase_EutT"/>
</dbReference>
<dbReference type="EMBL" id="BAAACI010000007">
    <property type="protein sequence ID" value="GAA0776277.1"/>
    <property type="molecule type" value="Genomic_DNA"/>
</dbReference>
<evidence type="ECO:0000259" key="4">
    <source>
        <dbReference type="Pfam" id="PF01923"/>
    </source>
</evidence>
<keyword evidence="6" id="KW-1185">Reference proteome</keyword>
<keyword evidence="3" id="KW-0067">ATP-binding</keyword>
<gene>
    <name evidence="5" type="ORF">GCM10008908_29390</name>
</gene>
<dbReference type="Pfam" id="PF01923">
    <property type="entry name" value="Cob_adeno_trans"/>
    <property type="match status" value="1"/>
</dbReference>
<dbReference type="InterPro" id="IPR036451">
    <property type="entry name" value="CblAdoTrfase-like_sf"/>
</dbReference>
<protein>
    <submittedName>
        <fullName evidence="5">Ethanolamine corrinoid cobalamin adenosyltransferase</fullName>
    </submittedName>
</protein>
<comment type="caution">
    <text evidence="5">The sequence shown here is derived from an EMBL/GenBank/DDBJ whole genome shotgun (WGS) entry which is preliminary data.</text>
</comment>
<dbReference type="PIRSF" id="PIRSF012294">
    <property type="entry name" value="ATR_EutT"/>
    <property type="match status" value="1"/>
</dbReference>
<evidence type="ECO:0000256" key="2">
    <source>
        <dbReference type="ARBA" id="ARBA00022741"/>
    </source>
</evidence>
<organism evidence="5 6">
    <name type="scientific">Clostridium subterminale</name>
    <dbReference type="NCBI Taxonomy" id="1550"/>
    <lineage>
        <taxon>Bacteria</taxon>
        <taxon>Bacillati</taxon>
        <taxon>Bacillota</taxon>
        <taxon>Clostridia</taxon>
        <taxon>Eubacteriales</taxon>
        <taxon>Clostridiaceae</taxon>
        <taxon>Clostridium</taxon>
    </lineage>
</organism>
<reference evidence="5 6" key="1">
    <citation type="journal article" date="2019" name="Int. J. Syst. Evol. Microbiol.">
        <title>The Global Catalogue of Microorganisms (GCM) 10K type strain sequencing project: providing services to taxonomists for standard genome sequencing and annotation.</title>
        <authorList>
            <consortium name="The Broad Institute Genomics Platform"/>
            <consortium name="The Broad Institute Genome Sequencing Center for Infectious Disease"/>
            <person name="Wu L."/>
            <person name="Ma J."/>
        </authorList>
    </citation>
    <scope>NUCLEOTIDE SEQUENCE [LARGE SCALE GENOMIC DNA]</scope>
    <source>
        <strain evidence="5 6">JCM 1417</strain>
    </source>
</reference>
<evidence type="ECO:0000313" key="6">
    <source>
        <dbReference type="Proteomes" id="UP001501047"/>
    </source>
</evidence>
<accession>A0ABN1KUI1</accession>
<dbReference type="Gene3D" id="1.20.1200.10">
    <property type="entry name" value="Cobalamin adenosyltransferase-like"/>
    <property type="match status" value="1"/>
</dbReference>
<feature type="domain" description="Cobalamin adenosyltransferase-like" evidence="4">
    <location>
        <begin position="94"/>
        <end position="254"/>
    </location>
</feature>
<dbReference type="InterPro" id="IPR016030">
    <property type="entry name" value="CblAdoTrfase-like"/>
</dbReference>
<dbReference type="Proteomes" id="UP001501047">
    <property type="component" value="Unassembled WGS sequence"/>
</dbReference>
<keyword evidence="2" id="KW-0547">Nucleotide-binding</keyword>
<keyword evidence="1" id="KW-0808">Transferase</keyword>
<dbReference type="SUPFAM" id="SSF89028">
    <property type="entry name" value="Cobalamin adenosyltransferase-like"/>
    <property type="match status" value="1"/>
</dbReference>
<evidence type="ECO:0000256" key="1">
    <source>
        <dbReference type="ARBA" id="ARBA00022679"/>
    </source>
</evidence>
<sequence length="262" mass="29961">MSVLTESEVRRQLKGKDFKEYTEFRVLKGQIVTPSAKSFLSEHNINLEYVDSLEEVVHEVKKAKEVKEEVPGKSQTKEEESKYITVFGAELTEKPEHMTHLHGNLLVFKDHKVIALRGKLDSLESKILETQVVAHKLGASKLTEDLEEVLKFVRGILRCEVVNEPVGEFKLLGMTPEELRERSHYPKKYYGIGHEPVGFSMGEAVVALNSCRTTIRETELLAYTAFKGEYGDVQRPDIIKALNRLSSLLWIMIFKYRTGEYS</sequence>
<evidence type="ECO:0000313" key="5">
    <source>
        <dbReference type="EMBL" id="GAA0776277.1"/>
    </source>
</evidence>
<name>A0ABN1KUI1_CLOSU</name>